<keyword evidence="2" id="KW-0597">Phosphoprotein</keyword>
<evidence type="ECO:0000256" key="6">
    <source>
        <dbReference type="ARBA" id="ARBA00023242"/>
    </source>
</evidence>
<keyword evidence="15" id="KW-1185">Reference proteome</keyword>
<dbReference type="Pfam" id="PF00400">
    <property type="entry name" value="WD40"/>
    <property type="match status" value="1"/>
</dbReference>
<proteinExistence type="predicted"/>
<dbReference type="EMBL" id="AFYH01100153">
    <property type="status" value="NOT_ANNOTATED_CDS"/>
    <property type="molecule type" value="Genomic_DNA"/>
</dbReference>
<reference evidence="14" key="2">
    <citation type="submission" date="2025-08" db="UniProtKB">
        <authorList>
            <consortium name="Ensembl"/>
        </authorList>
    </citation>
    <scope>IDENTIFICATION</scope>
</reference>
<keyword evidence="4" id="KW-0677">Repeat</keyword>
<evidence type="ECO:0000313" key="15">
    <source>
        <dbReference type="Proteomes" id="UP000008672"/>
    </source>
</evidence>
<feature type="compositionally biased region" description="Basic and acidic residues" evidence="13">
    <location>
        <begin position="120"/>
        <end position="131"/>
    </location>
</feature>
<dbReference type="GO" id="GO:0005634">
    <property type="term" value="C:nucleus"/>
    <property type="evidence" value="ECO:0007669"/>
    <property type="project" value="UniProtKB-SubCell"/>
</dbReference>
<evidence type="ECO:0000313" key="14">
    <source>
        <dbReference type="Ensembl" id="ENSLACP00000003587.1"/>
    </source>
</evidence>
<dbReference type="EMBL" id="AFYH01100149">
    <property type="status" value="NOT_ANNOTATED_CDS"/>
    <property type="molecule type" value="Genomic_DNA"/>
</dbReference>
<sequence>RPPKEGKKRGPRKKTEAKKQAPAVPVASENGVPAGSEAAVPVKVYKKRGRKSKAELLAMRLAQGLDAETPEPPNRRNEEPETTPGGRPKRRAAKVAMRYLHELAQEVESTRQTSETPSTEPRDAPVAKPEPDPDPSAPPAPKRRGRKRKKANSDSDDASQDADFVVPEAGSDTEGAEGDEDNGLSELEDVIEEKPQKTPGKRKHNQFFGMASNGLTNNMMIPVCRITYITKEYREQWHSPWEFPEWIPSMKDWMILPQRLKLENFPQMPDWRKSRLLFLINPKLNETDILILILRFQSLPPHPDRWDLTFFVGGPVWSLEWCPTPEGSSACHYAAVYCSRGMDDRHKIAEAFTEPGLLQIWRLGNLQNEICPEEKPSLAYGITVDQGCIWDMKFCPSGAWELPRTKRKLPQMARLGLLAVAFSSGRIAVYSLPHPESLNAHRRSQLKVSAVYIVQCTAVLEVGSVHAGISLECGQCFCLAWEPTKTHQRLVAGFYDGGETKGTVAVWSLVTKSLLLRVRQAGSAMKLYPFHCFTAHDHAVRTIAWCKANSNFLATAGYDRKVKFWDLRRWYEPLNIFKRSLHTELTWVLPWCGVLTGQETCFSAYGLNGIHYVDSGYLGFRPYFLVPRGGTVWWSISSSDWLNTCVSGDAAGEVIAVVLPNLMENPVNLKRSSERRFPV</sequence>
<dbReference type="PROSITE" id="PS00678">
    <property type="entry name" value="WD_REPEATS_1"/>
    <property type="match status" value="1"/>
</dbReference>
<evidence type="ECO:0000256" key="2">
    <source>
        <dbReference type="ARBA" id="ARBA00022553"/>
    </source>
</evidence>
<evidence type="ECO:0000256" key="13">
    <source>
        <dbReference type="SAM" id="MobiDB-lite"/>
    </source>
</evidence>
<protein>
    <recommendedName>
        <fullName evidence="9">General transcription factor 3C polypeptide 2</fullName>
    </recommendedName>
    <alternativeName>
        <fullName evidence="10">TF3C-beta</fullName>
    </alternativeName>
    <alternativeName>
        <fullName evidence="11">Transcription factor IIIC subunit beta</fullName>
    </alternativeName>
</protein>
<dbReference type="GeneTree" id="ENSGT00390000018632"/>
<dbReference type="InterPro" id="IPR019775">
    <property type="entry name" value="WD40_repeat_CS"/>
</dbReference>
<dbReference type="InterPro" id="IPR052416">
    <property type="entry name" value="GTF3C_component"/>
</dbReference>
<evidence type="ECO:0000256" key="4">
    <source>
        <dbReference type="ARBA" id="ARBA00022737"/>
    </source>
</evidence>
<evidence type="ECO:0000256" key="3">
    <source>
        <dbReference type="ARBA" id="ARBA00022574"/>
    </source>
</evidence>
<dbReference type="PROSITE" id="PS50082">
    <property type="entry name" value="WD_REPEATS_2"/>
    <property type="match status" value="1"/>
</dbReference>
<dbReference type="InterPro" id="IPR036322">
    <property type="entry name" value="WD40_repeat_dom_sf"/>
</dbReference>
<dbReference type="EMBL" id="AFYH01100155">
    <property type="status" value="NOT_ANNOTATED_CDS"/>
    <property type="molecule type" value="Genomic_DNA"/>
</dbReference>
<accession>H3A1R6</accession>
<comment type="function">
    <text evidence="7">Required for RNA polymerase III-mediated transcription. Component of TFIIIC that initiates transcription complex assembly on tRNA and is required for transcription of 5S rRNA and other stable nuclear and cytoplasmic RNAs. May play a direct role in stabilizing interactions of TFIIIC2 with TFIIIC1.</text>
</comment>
<feature type="region of interest" description="Disordered" evidence="13">
    <location>
        <begin position="1"/>
        <end position="184"/>
    </location>
</feature>
<feature type="compositionally biased region" description="Polar residues" evidence="13">
    <location>
        <begin position="110"/>
        <end position="119"/>
    </location>
</feature>
<dbReference type="EMBL" id="AFYH01100148">
    <property type="status" value="NOT_ANNOTATED_CDS"/>
    <property type="molecule type" value="Genomic_DNA"/>
</dbReference>
<evidence type="ECO:0000256" key="8">
    <source>
        <dbReference type="ARBA" id="ARBA00063334"/>
    </source>
</evidence>
<dbReference type="PANTHER" id="PTHR15052:SF2">
    <property type="entry name" value="GENERAL TRANSCRIPTION FACTOR 3C POLYPEPTIDE 2"/>
    <property type="match status" value="1"/>
</dbReference>
<dbReference type="EMBL" id="AFYH01100151">
    <property type="status" value="NOT_ANNOTATED_CDS"/>
    <property type="molecule type" value="Genomic_DNA"/>
</dbReference>
<evidence type="ECO:0000256" key="7">
    <source>
        <dbReference type="ARBA" id="ARBA00053668"/>
    </source>
</evidence>
<dbReference type="eggNOG" id="ENOG502RAA6">
    <property type="taxonomic scope" value="Eukaryota"/>
</dbReference>
<dbReference type="Gene3D" id="2.130.10.10">
    <property type="entry name" value="YVTN repeat-like/Quinoprotein amine dehydrogenase"/>
    <property type="match status" value="1"/>
</dbReference>
<keyword evidence="5" id="KW-0804">Transcription</keyword>
<evidence type="ECO:0000256" key="1">
    <source>
        <dbReference type="ARBA" id="ARBA00004123"/>
    </source>
</evidence>
<keyword evidence="3 12" id="KW-0853">WD repeat</keyword>
<comment type="subcellular location">
    <subcellularLocation>
        <location evidence="1">Nucleus</location>
    </subcellularLocation>
</comment>
<dbReference type="FunFam" id="2.130.10.10:FF:000311">
    <property type="entry name" value="general transcription factor 3C polypeptide 2"/>
    <property type="match status" value="1"/>
</dbReference>
<dbReference type="SMART" id="SM00320">
    <property type="entry name" value="WD40"/>
    <property type="match status" value="3"/>
</dbReference>
<dbReference type="PANTHER" id="PTHR15052">
    <property type="entry name" value="RNA POLYMERASE III TRANSCRIPTION INITIATION FACTOR COMPLEX SUBUNIT"/>
    <property type="match status" value="1"/>
</dbReference>
<dbReference type="EMBL" id="AFYH01100152">
    <property type="status" value="NOT_ANNOTATED_CDS"/>
    <property type="molecule type" value="Genomic_DNA"/>
</dbReference>
<dbReference type="EMBL" id="AFYH01100157">
    <property type="status" value="NOT_ANNOTATED_CDS"/>
    <property type="molecule type" value="Genomic_DNA"/>
</dbReference>
<evidence type="ECO:0000256" key="9">
    <source>
        <dbReference type="ARBA" id="ARBA00069550"/>
    </source>
</evidence>
<dbReference type="EMBL" id="AFYH01100150">
    <property type="status" value="NOT_ANNOTATED_CDS"/>
    <property type="molecule type" value="Genomic_DNA"/>
</dbReference>
<dbReference type="FunCoup" id="H3A1R6">
    <property type="interactions" value="2320"/>
</dbReference>
<dbReference type="InParanoid" id="H3A1R6"/>
<feature type="repeat" description="WD" evidence="12">
    <location>
        <begin position="533"/>
        <end position="568"/>
    </location>
</feature>
<comment type="subunit">
    <text evidence="8">Part of the TFIIIC subcomplex TFIIIC2, consisting of six subunits, GTF3C1, GTF3C2, GTF3C3, GTF3C4, GTF3C5 and GTF3C6.</text>
</comment>
<reference evidence="15" key="1">
    <citation type="submission" date="2011-08" db="EMBL/GenBank/DDBJ databases">
        <title>The draft genome of Latimeria chalumnae.</title>
        <authorList>
            <person name="Di Palma F."/>
            <person name="Alfoldi J."/>
            <person name="Johnson J."/>
            <person name="Berlin A."/>
            <person name="Gnerre S."/>
            <person name="Jaffe D."/>
            <person name="MacCallum I."/>
            <person name="Young S."/>
            <person name="Walker B.J."/>
            <person name="Lander E."/>
            <person name="Lindblad-Toh K."/>
        </authorList>
    </citation>
    <scope>NUCLEOTIDE SEQUENCE [LARGE SCALE GENOMIC DNA]</scope>
    <source>
        <strain evidence="15">Wild caught</strain>
    </source>
</reference>
<keyword evidence="6" id="KW-0539">Nucleus</keyword>
<feature type="compositionally biased region" description="Basic residues" evidence="13">
    <location>
        <begin position="1"/>
        <end position="12"/>
    </location>
</feature>
<dbReference type="Ensembl" id="ENSLACT00000003619.1">
    <property type="protein sequence ID" value="ENSLACP00000003587.1"/>
    <property type="gene ID" value="ENSLACG00000003194.1"/>
</dbReference>
<evidence type="ECO:0000256" key="10">
    <source>
        <dbReference type="ARBA" id="ARBA00077594"/>
    </source>
</evidence>
<evidence type="ECO:0000256" key="11">
    <source>
        <dbReference type="ARBA" id="ARBA00080928"/>
    </source>
</evidence>
<reference evidence="14" key="3">
    <citation type="submission" date="2025-09" db="UniProtKB">
        <authorList>
            <consortium name="Ensembl"/>
        </authorList>
    </citation>
    <scope>IDENTIFICATION</scope>
</reference>
<dbReference type="InterPro" id="IPR001680">
    <property type="entry name" value="WD40_rpt"/>
</dbReference>
<dbReference type="InterPro" id="IPR015943">
    <property type="entry name" value="WD40/YVTN_repeat-like_dom_sf"/>
</dbReference>
<feature type="compositionally biased region" description="Basic residues" evidence="13">
    <location>
        <begin position="141"/>
        <end position="150"/>
    </location>
</feature>
<dbReference type="HOGENOM" id="CLU_014720_0_0_1"/>
<feature type="compositionally biased region" description="Acidic residues" evidence="13">
    <location>
        <begin position="174"/>
        <end position="184"/>
    </location>
</feature>
<dbReference type="GO" id="GO:0006383">
    <property type="term" value="P:transcription by RNA polymerase III"/>
    <property type="evidence" value="ECO:0007669"/>
    <property type="project" value="TreeGrafter"/>
</dbReference>
<dbReference type="OMA" id="SINKCIW"/>
<dbReference type="Proteomes" id="UP000008672">
    <property type="component" value="Unassembled WGS sequence"/>
</dbReference>
<evidence type="ECO:0000256" key="12">
    <source>
        <dbReference type="PROSITE-ProRule" id="PRU00221"/>
    </source>
</evidence>
<dbReference type="EMBL" id="AFYH01100154">
    <property type="status" value="NOT_ANNOTATED_CDS"/>
    <property type="molecule type" value="Genomic_DNA"/>
</dbReference>
<name>H3A1R6_LATCH</name>
<dbReference type="STRING" id="7897.ENSLACP00000003587"/>
<dbReference type="PROSITE" id="PS50294">
    <property type="entry name" value="WD_REPEATS_REGION"/>
    <property type="match status" value="1"/>
</dbReference>
<dbReference type="SUPFAM" id="SSF50978">
    <property type="entry name" value="WD40 repeat-like"/>
    <property type="match status" value="1"/>
</dbReference>
<dbReference type="AlphaFoldDB" id="H3A1R6"/>
<evidence type="ECO:0000256" key="5">
    <source>
        <dbReference type="ARBA" id="ARBA00023163"/>
    </source>
</evidence>
<dbReference type="GO" id="GO:0000127">
    <property type="term" value="C:transcription factor TFIIIC complex"/>
    <property type="evidence" value="ECO:0007669"/>
    <property type="project" value="TreeGrafter"/>
</dbReference>
<organism evidence="14 15">
    <name type="scientific">Latimeria chalumnae</name>
    <name type="common">Coelacanth</name>
    <dbReference type="NCBI Taxonomy" id="7897"/>
    <lineage>
        <taxon>Eukaryota</taxon>
        <taxon>Metazoa</taxon>
        <taxon>Chordata</taxon>
        <taxon>Craniata</taxon>
        <taxon>Vertebrata</taxon>
        <taxon>Euteleostomi</taxon>
        <taxon>Coelacanthiformes</taxon>
        <taxon>Coelacanthidae</taxon>
        <taxon>Latimeria</taxon>
    </lineage>
</organism>
<dbReference type="EMBL" id="AFYH01100156">
    <property type="status" value="NOT_ANNOTATED_CDS"/>
    <property type="molecule type" value="Genomic_DNA"/>
</dbReference>